<protein>
    <submittedName>
        <fullName evidence="1">Uncharacterized protein</fullName>
    </submittedName>
</protein>
<keyword evidence="2" id="KW-1185">Reference proteome</keyword>
<accession>A0ACB7NXX7</accession>
<evidence type="ECO:0000313" key="1">
    <source>
        <dbReference type="EMBL" id="KAH6623238.1"/>
    </source>
</evidence>
<dbReference type="Proteomes" id="UP000724584">
    <property type="component" value="Unassembled WGS sequence"/>
</dbReference>
<organism evidence="1 2">
    <name type="scientific">Chaetomium tenue</name>
    <dbReference type="NCBI Taxonomy" id="1854479"/>
    <lineage>
        <taxon>Eukaryota</taxon>
        <taxon>Fungi</taxon>
        <taxon>Dikarya</taxon>
        <taxon>Ascomycota</taxon>
        <taxon>Pezizomycotina</taxon>
        <taxon>Sordariomycetes</taxon>
        <taxon>Sordariomycetidae</taxon>
        <taxon>Sordariales</taxon>
        <taxon>Chaetomiaceae</taxon>
        <taxon>Chaetomium</taxon>
    </lineage>
</organism>
<dbReference type="EMBL" id="JAGIZQ010000006">
    <property type="protein sequence ID" value="KAH6623238.1"/>
    <property type="molecule type" value="Genomic_DNA"/>
</dbReference>
<proteinExistence type="predicted"/>
<reference evidence="1 2" key="1">
    <citation type="journal article" date="2021" name="Nat. Commun.">
        <title>Genetic determinants of endophytism in the Arabidopsis root mycobiome.</title>
        <authorList>
            <person name="Mesny F."/>
            <person name="Miyauchi S."/>
            <person name="Thiergart T."/>
            <person name="Pickel B."/>
            <person name="Atanasova L."/>
            <person name="Karlsson M."/>
            <person name="Huettel B."/>
            <person name="Barry K.W."/>
            <person name="Haridas S."/>
            <person name="Chen C."/>
            <person name="Bauer D."/>
            <person name="Andreopoulos W."/>
            <person name="Pangilinan J."/>
            <person name="LaButti K."/>
            <person name="Riley R."/>
            <person name="Lipzen A."/>
            <person name="Clum A."/>
            <person name="Drula E."/>
            <person name="Henrissat B."/>
            <person name="Kohler A."/>
            <person name="Grigoriev I.V."/>
            <person name="Martin F.M."/>
            <person name="Hacquard S."/>
        </authorList>
    </citation>
    <scope>NUCLEOTIDE SEQUENCE [LARGE SCALE GENOMIC DNA]</scope>
    <source>
        <strain evidence="1 2">MPI-SDFR-AT-0079</strain>
    </source>
</reference>
<name>A0ACB7NXX7_9PEZI</name>
<comment type="caution">
    <text evidence="1">The sequence shown here is derived from an EMBL/GenBank/DDBJ whole genome shotgun (WGS) entry which is preliminary data.</text>
</comment>
<gene>
    <name evidence="1" type="ORF">F5144DRAFT_356387</name>
</gene>
<evidence type="ECO:0000313" key="2">
    <source>
        <dbReference type="Proteomes" id="UP000724584"/>
    </source>
</evidence>
<sequence length="233" mass="25872">MHLRSAVPASGYLLRLHTAAPWRGSGTVPHHSLSERLEPRWDSRYWHDGYERECLLVSLACPCSCHSPSGTALSVCCRQTSISSFFAGNRNLGRTAPSLLIPPLVRRQTPMAHQLLTALRQLPPRKGQLCSRPSSNKRHPETRQPLTEAAGRPPRSFRYTCLVSSSRLSLQLYPCFRSPTPVLSISLHRTLNADRGPAETALHSPHLVVSARVSSVAWRYYKSTAPPLLSGRP</sequence>